<evidence type="ECO:0000256" key="1">
    <source>
        <dbReference type="ARBA" id="ARBA00004141"/>
    </source>
</evidence>
<dbReference type="InterPro" id="IPR050930">
    <property type="entry name" value="MFS_Vesicular_Transporter"/>
</dbReference>
<reference evidence="8" key="1">
    <citation type="submission" date="2021-03" db="EMBL/GenBank/DDBJ databases">
        <title>Comparative genomics and phylogenomic investigation of the class Geoglossomycetes provide insights into ecological specialization and systematics.</title>
        <authorList>
            <person name="Melie T."/>
            <person name="Pirro S."/>
            <person name="Miller A.N."/>
            <person name="Quandt A."/>
        </authorList>
    </citation>
    <scope>NUCLEOTIDE SEQUENCE</scope>
    <source>
        <strain evidence="8">CAQ_001_2017</strain>
    </source>
</reference>
<comment type="subcellular location">
    <subcellularLocation>
        <location evidence="1">Membrane</location>
        <topology evidence="1">Multi-pass membrane protein</topology>
    </subcellularLocation>
</comment>
<evidence type="ECO:0000256" key="6">
    <source>
        <dbReference type="SAM" id="MobiDB-lite"/>
    </source>
</evidence>
<dbReference type="GO" id="GO:0016020">
    <property type="term" value="C:membrane"/>
    <property type="evidence" value="ECO:0007669"/>
    <property type="project" value="UniProtKB-SubCell"/>
</dbReference>
<name>A0A9P8L7F1_9PEZI</name>
<keyword evidence="2" id="KW-0813">Transport</keyword>
<dbReference type="PANTHER" id="PTHR23506">
    <property type="entry name" value="GH10249P"/>
    <property type="match status" value="1"/>
</dbReference>
<feature type="region of interest" description="Disordered" evidence="6">
    <location>
        <begin position="198"/>
        <end position="227"/>
    </location>
</feature>
<evidence type="ECO:0000256" key="7">
    <source>
        <dbReference type="SAM" id="Phobius"/>
    </source>
</evidence>
<feature type="transmembrane region" description="Helical" evidence="7">
    <location>
        <begin position="124"/>
        <end position="145"/>
    </location>
</feature>
<feature type="transmembrane region" description="Helical" evidence="7">
    <location>
        <begin position="367"/>
        <end position="387"/>
    </location>
</feature>
<feature type="transmembrane region" description="Helical" evidence="7">
    <location>
        <begin position="151"/>
        <end position="171"/>
    </location>
</feature>
<accession>A0A9P8L7F1</accession>
<keyword evidence="9" id="KW-1185">Reference proteome</keyword>
<feature type="transmembrane region" description="Helical" evidence="7">
    <location>
        <begin position="335"/>
        <end position="355"/>
    </location>
</feature>
<organism evidence="8 9">
    <name type="scientific">Trichoglossum hirsutum</name>
    <dbReference type="NCBI Taxonomy" id="265104"/>
    <lineage>
        <taxon>Eukaryota</taxon>
        <taxon>Fungi</taxon>
        <taxon>Dikarya</taxon>
        <taxon>Ascomycota</taxon>
        <taxon>Pezizomycotina</taxon>
        <taxon>Geoglossomycetes</taxon>
        <taxon>Geoglossales</taxon>
        <taxon>Geoglossaceae</taxon>
        <taxon>Trichoglossum</taxon>
    </lineage>
</organism>
<evidence type="ECO:0000313" key="9">
    <source>
        <dbReference type="Proteomes" id="UP000750711"/>
    </source>
</evidence>
<evidence type="ECO:0000313" key="8">
    <source>
        <dbReference type="EMBL" id="KAH0555648.1"/>
    </source>
</evidence>
<feature type="region of interest" description="Disordered" evidence="6">
    <location>
        <begin position="241"/>
        <end position="261"/>
    </location>
</feature>
<sequence>MEVIYRVYRELHYDLFLYGFIVPILPYMLEERVKVGHDSAQAVTSNLLALYSVSQVIFSPIIGVIADRNEKRKMPLLVALYSGLGSTILLAVATNGLSGIVIWIVGFAVLVDTVGAANMGKTLGVVSVFMNSASFAGPMVGGLLLEAIGYYPTWSVPIAVLLIDIAMRILMVEDPRNRASQKIAGTSCDERSCFGTRTTCKSECPDSDEPPPESIQEPDRRQPAASDFSRLTVTEEVIVTYTPNPHYPPSSSTPSEGHSIDETSPLIAAHKPAGAVQPVTTELTTIQFYMLLCRHRRILASLFLLMTYAILVSAFDATLPLHVKEAFGWGSSGSGAMFLALQAPGVVFGPLVGWLRDRVGVRYPTGIGFVLLAPLLFGLGMPANPLFPWLSLSAGKTLYLSVMIGVGVVINLVVGAGTVDCTVVIDEMEAQQPGIFGPNGAFSRLYSVSSLIYMVGNFIGPEISGYLRDTVGYGYMNLALGTTRSLSPSWAFGY</sequence>
<evidence type="ECO:0008006" key="10">
    <source>
        <dbReference type="Google" id="ProtNLM"/>
    </source>
</evidence>
<dbReference type="EMBL" id="JAGHQM010001434">
    <property type="protein sequence ID" value="KAH0555648.1"/>
    <property type="molecule type" value="Genomic_DNA"/>
</dbReference>
<keyword evidence="5 7" id="KW-0472">Membrane</keyword>
<dbReference type="AlphaFoldDB" id="A0A9P8L7F1"/>
<dbReference type="Gene3D" id="1.20.1250.20">
    <property type="entry name" value="MFS general substrate transporter like domains"/>
    <property type="match status" value="1"/>
</dbReference>
<feature type="transmembrane region" description="Helical" evidence="7">
    <location>
        <begin position="399"/>
        <end position="425"/>
    </location>
</feature>
<comment type="caution">
    <text evidence="8">The sequence shown here is derived from an EMBL/GenBank/DDBJ whole genome shotgun (WGS) entry which is preliminary data.</text>
</comment>
<gene>
    <name evidence="8" type="ORF">GP486_006407</name>
</gene>
<dbReference type="GO" id="GO:0022857">
    <property type="term" value="F:transmembrane transporter activity"/>
    <property type="evidence" value="ECO:0007669"/>
    <property type="project" value="InterPro"/>
</dbReference>
<dbReference type="Pfam" id="PF07690">
    <property type="entry name" value="MFS_1"/>
    <property type="match status" value="1"/>
</dbReference>
<dbReference type="SUPFAM" id="SSF103473">
    <property type="entry name" value="MFS general substrate transporter"/>
    <property type="match status" value="1"/>
</dbReference>
<proteinExistence type="predicted"/>
<keyword evidence="4 7" id="KW-1133">Transmembrane helix</keyword>
<dbReference type="Proteomes" id="UP000750711">
    <property type="component" value="Unassembled WGS sequence"/>
</dbReference>
<keyword evidence="3 7" id="KW-0812">Transmembrane</keyword>
<evidence type="ECO:0000256" key="3">
    <source>
        <dbReference type="ARBA" id="ARBA00022692"/>
    </source>
</evidence>
<evidence type="ECO:0000256" key="2">
    <source>
        <dbReference type="ARBA" id="ARBA00022448"/>
    </source>
</evidence>
<protein>
    <recommendedName>
        <fullName evidence="10">Major facilitator superfamily (MFS) profile domain-containing protein</fullName>
    </recommendedName>
</protein>
<dbReference type="InterPro" id="IPR011701">
    <property type="entry name" value="MFS"/>
</dbReference>
<evidence type="ECO:0000256" key="4">
    <source>
        <dbReference type="ARBA" id="ARBA00022989"/>
    </source>
</evidence>
<feature type="transmembrane region" description="Helical" evidence="7">
    <location>
        <begin position="298"/>
        <end position="315"/>
    </location>
</feature>
<feature type="transmembrane region" description="Helical" evidence="7">
    <location>
        <begin position="49"/>
        <end position="67"/>
    </location>
</feature>
<dbReference type="PANTHER" id="PTHR23506:SF35">
    <property type="entry name" value="MAJOR FACILITATOR SUPERFAMILY (MFS) PROFILE DOMAIN-CONTAINING PROTEIN-RELATED"/>
    <property type="match status" value="1"/>
</dbReference>
<dbReference type="InterPro" id="IPR036259">
    <property type="entry name" value="MFS_trans_sf"/>
</dbReference>
<evidence type="ECO:0000256" key="5">
    <source>
        <dbReference type="ARBA" id="ARBA00023136"/>
    </source>
</evidence>